<dbReference type="Proteomes" id="UP000838324">
    <property type="component" value="Unassembled WGS sequence"/>
</dbReference>
<dbReference type="RefSeq" id="WP_236337008.1">
    <property type="nucleotide sequence ID" value="NZ_CAKMMG010000011.1"/>
</dbReference>
<accession>A0ABN8GZW6</accession>
<reference evidence="2" key="1">
    <citation type="submission" date="2022-01" db="EMBL/GenBank/DDBJ databases">
        <authorList>
            <person name="Criscuolo A."/>
        </authorList>
    </citation>
    <scope>NUCLEOTIDE SEQUENCE</scope>
    <source>
        <strain evidence="2">CIP111892</strain>
    </source>
</reference>
<name>A0ABN8GZW6_9BACL</name>
<feature type="transmembrane region" description="Helical" evidence="1">
    <location>
        <begin position="78"/>
        <end position="96"/>
    </location>
</feature>
<keyword evidence="1" id="KW-0812">Transmembrane</keyword>
<proteinExistence type="predicted"/>
<keyword evidence="1" id="KW-0472">Membrane</keyword>
<evidence type="ECO:0000256" key="1">
    <source>
        <dbReference type="SAM" id="Phobius"/>
    </source>
</evidence>
<comment type="caution">
    <text evidence="2">The sequence shown here is derived from an EMBL/GenBank/DDBJ whole genome shotgun (WGS) entry which is preliminary data.</text>
</comment>
<dbReference type="EMBL" id="CAKMMG010000011">
    <property type="protein sequence ID" value="CAH1222381.1"/>
    <property type="molecule type" value="Genomic_DNA"/>
</dbReference>
<gene>
    <name evidence="2" type="ORF">PAECIP111892_05146</name>
</gene>
<evidence type="ECO:0008006" key="4">
    <source>
        <dbReference type="Google" id="ProtNLM"/>
    </source>
</evidence>
<keyword evidence="1" id="KW-1133">Transmembrane helix</keyword>
<sequence length="108" mass="12412">MRNDIDQELLNKLSAGLERLDAQYDDISPPSLPAVEQFLAAEALRRRHQSRKELLLFWFVALFLLMIILTVLGNAPVIYWILQAAFPLAALGGYAVTRFRQRREDGER</sequence>
<dbReference type="InterPro" id="IPR035238">
    <property type="entry name" value="DUF5345"/>
</dbReference>
<keyword evidence="3" id="KW-1185">Reference proteome</keyword>
<dbReference type="Pfam" id="PF17280">
    <property type="entry name" value="DUF5345"/>
    <property type="match status" value="1"/>
</dbReference>
<feature type="transmembrane region" description="Helical" evidence="1">
    <location>
        <begin position="54"/>
        <end position="72"/>
    </location>
</feature>
<evidence type="ECO:0000313" key="2">
    <source>
        <dbReference type="EMBL" id="CAH1222381.1"/>
    </source>
</evidence>
<protein>
    <recommendedName>
        <fullName evidence="4">YxlC family protein</fullName>
    </recommendedName>
</protein>
<evidence type="ECO:0000313" key="3">
    <source>
        <dbReference type="Proteomes" id="UP000838324"/>
    </source>
</evidence>
<organism evidence="2 3">
    <name type="scientific">Paenibacillus auburnensis</name>
    <dbReference type="NCBI Taxonomy" id="2905649"/>
    <lineage>
        <taxon>Bacteria</taxon>
        <taxon>Bacillati</taxon>
        <taxon>Bacillota</taxon>
        <taxon>Bacilli</taxon>
        <taxon>Bacillales</taxon>
        <taxon>Paenibacillaceae</taxon>
        <taxon>Paenibacillus</taxon>
    </lineage>
</organism>